<proteinExistence type="predicted"/>
<reference evidence="2" key="1">
    <citation type="journal article" date="2024" name="Proc. Natl. Acad. Sci. U.S.A.">
        <title>Extraordinary preservation of gene collinearity over three hundred million years revealed in homosporous lycophytes.</title>
        <authorList>
            <person name="Li C."/>
            <person name="Wickell D."/>
            <person name="Kuo L.Y."/>
            <person name="Chen X."/>
            <person name="Nie B."/>
            <person name="Liao X."/>
            <person name="Peng D."/>
            <person name="Ji J."/>
            <person name="Jenkins J."/>
            <person name="Williams M."/>
            <person name="Shu S."/>
            <person name="Plott C."/>
            <person name="Barry K."/>
            <person name="Rajasekar S."/>
            <person name="Grimwood J."/>
            <person name="Han X."/>
            <person name="Sun S."/>
            <person name="Hou Z."/>
            <person name="He W."/>
            <person name="Dai G."/>
            <person name="Sun C."/>
            <person name="Schmutz J."/>
            <person name="Leebens-Mack J.H."/>
            <person name="Li F.W."/>
            <person name="Wang L."/>
        </authorList>
    </citation>
    <scope>NUCLEOTIDE SEQUENCE [LARGE SCALE GENOMIC DNA]</scope>
    <source>
        <strain evidence="2">cv. PW_Plant_1</strain>
    </source>
</reference>
<sequence>MRAIVVGGTCSGVGKTTVAVGLMAAYRRRGLRVQPFKIGPDSINPLHHRAATGRDSLNLDTWMLSREVNLACFMRCAANTDVAIVEGLMGLYDGRDGKSELGSTAEMAKLLAVPVLLVLDSYVPGRSAAAVIRGYTTFDEEVKFAGVIINKVEDLGGIISLADTILAAKINVRLLGAIPQNSKAILPVISNETDFSDAEGSLSVDIKEVGDLVEEHLDLDALLEHASFIEPRNNSNFGWEQLTSKWYFSPAHLFKLVRIGVARDVAFCLYYHENLNLLQDAGAELVFFSPLKDSLPPRLDSLYFGGGYLDQHLEKLSSNKQMLYAVRAFADAGGIIYGESAGLMYLSQGVEGKNKETFSMCGVFPFWVRIKDVQVAYAKVYPQDFCALLPTEIGEIRGQLYRSGEIFSLDSNTINTCPTGYSVKLEGCNIEELEGYMQGRVIGSFVHLHFGSNLTVAHAFIEQCRMDGAKVAAVAAASASAVFEAGPKAAAAAGAAAAAAVTAALGGSKELVPYCGDVVGFTGSGTDSSTLFSPRIERVSSGIMKGSPKMMRQFPRATSSCTLCKDLLHEQRSSVSKQTSLFPSNTLNDDPIESASCKNASTRALVRSKSASWDGKLVLSNRFFEINGVISRSDRSTNSLHKELIPRKDYSTNSREDASTSSNGYLFSPNTICGGSSTDGEVCEDNIPGLQLQRQYYRPFILQAAPSSSGSIGYSRKSMTAQSSVKLGNENNIPERIVSLLPSATEILVELGVGNRLLGITELCTRPDGVRNGRHVVMKFTKDWVPKLDLPWLSKIKPDFVIAQDSFESGSIDCGAVTKELLRAGIVHGKNTTFFMVATYTVADIWSFIVDVGNIVGHYTEACLLVNALRSRLRRVVAAVSNQQRKHVLLLQGLHPFLLGGRWIPEMEVLAGGHDSLQRPGCSAQKLQWQQVLEYAPKVLIFSLFQSSIAHILSEVVKLAKQPGFWSIPAVELREVYICESSFFDYPGPRLVDGTEILAHILHPAAVSSSPFHEVAMKLSLKEGKKCRAEDLSKYFTYYH</sequence>
<gene>
    <name evidence="1" type="ORF">O6H91_01G004900</name>
</gene>
<name>A0ACC2EMJ1_DIPCM</name>
<dbReference type="Proteomes" id="UP001162992">
    <property type="component" value="Chromosome 1"/>
</dbReference>
<evidence type="ECO:0000313" key="1">
    <source>
        <dbReference type="EMBL" id="KAJ7567744.1"/>
    </source>
</evidence>
<comment type="caution">
    <text evidence="1">The sequence shown here is derived from an EMBL/GenBank/DDBJ whole genome shotgun (WGS) entry which is preliminary data.</text>
</comment>
<accession>A0ACC2EMJ1</accession>
<evidence type="ECO:0000313" key="2">
    <source>
        <dbReference type="Proteomes" id="UP001162992"/>
    </source>
</evidence>
<organism evidence="1 2">
    <name type="scientific">Diphasiastrum complanatum</name>
    <name type="common">Issler's clubmoss</name>
    <name type="synonym">Lycopodium complanatum</name>
    <dbReference type="NCBI Taxonomy" id="34168"/>
    <lineage>
        <taxon>Eukaryota</taxon>
        <taxon>Viridiplantae</taxon>
        <taxon>Streptophyta</taxon>
        <taxon>Embryophyta</taxon>
        <taxon>Tracheophyta</taxon>
        <taxon>Lycopodiopsida</taxon>
        <taxon>Lycopodiales</taxon>
        <taxon>Lycopodiaceae</taxon>
        <taxon>Lycopodioideae</taxon>
        <taxon>Diphasiastrum</taxon>
    </lineage>
</organism>
<protein>
    <submittedName>
        <fullName evidence="1">Uncharacterized protein</fullName>
    </submittedName>
</protein>
<dbReference type="EMBL" id="CM055092">
    <property type="protein sequence ID" value="KAJ7567744.1"/>
    <property type="molecule type" value="Genomic_DNA"/>
</dbReference>
<keyword evidence="2" id="KW-1185">Reference proteome</keyword>